<dbReference type="Pfam" id="PF13577">
    <property type="entry name" value="SnoaL_4"/>
    <property type="match status" value="1"/>
</dbReference>
<keyword evidence="4" id="KW-1185">Reference proteome</keyword>
<reference evidence="3 4" key="2">
    <citation type="submission" date="2019-02" db="EMBL/GenBank/DDBJ databases">
        <title>Draft Genome Sequences of Six Type Strains of the Genus Massilia.</title>
        <authorList>
            <person name="Miess H."/>
            <person name="Frediansyhah A."/>
            <person name="Gross H."/>
        </authorList>
    </citation>
    <scope>NUCLEOTIDE SEQUENCE [LARGE SCALE GENOMIC DNA]</scope>
    <source>
        <strain evidence="3 4">DSM 17472</strain>
    </source>
</reference>
<feature type="domain" description="SnoaL-like" evidence="1">
    <location>
        <begin position="20"/>
        <end position="157"/>
    </location>
</feature>
<reference evidence="2" key="1">
    <citation type="journal article" date="2014" name="Int. J. Syst. Evol. Microbiol.">
        <title>Complete genome sequence of Corynebacterium casei LMG S-19264T (=DSM 44701T), isolated from a smear-ripened cheese.</title>
        <authorList>
            <consortium name="US DOE Joint Genome Institute (JGI-PGF)"/>
            <person name="Walter F."/>
            <person name="Albersmeier A."/>
            <person name="Kalinowski J."/>
            <person name="Ruckert C."/>
        </authorList>
    </citation>
    <scope>NUCLEOTIDE SEQUENCE</scope>
    <source>
        <strain evidence="2">KCTC 12343</strain>
    </source>
</reference>
<dbReference type="InterPro" id="IPR037401">
    <property type="entry name" value="SnoaL-like"/>
</dbReference>
<name>A0A411WVY3_9BURK</name>
<dbReference type="EMBL" id="BMWV01000002">
    <property type="protein sequence ID" value="GGY30750.1"/>
    <property type="molecule type" value="Genomic_DNA"/>
</dbReference>
<dbReference type="EMBL" id="CP036401">
    <property type="protein sequence ID" value="QBI00788.1"/>
    <property type="molecule type" value="Genomic_DNA"/>
</dbReference>
<dbReference type="SUPFAM" id="SSF54427">
    <property type="entry name" value="NTF2-like"/>
    <property type="match status" value="1"/>
</dbReference>
<sequence>MSSADTATDILRHLASRLDRLESAQAIRATLARYMLLCDQPCDDRRYPQLPDLFTADAVWEGVGRHYTGTFGRHQGRAAIVAFVGSYLAPSPHFERNLHFLTSDQVSVADDGATARGQWLMLQLSTYGSGGSEAITARLDVDFARGDDGCWRIAHFRTERLECMPWGVRAESAA</sequence>
<evidence type="ECO:0000313" key="4">
    <source>
        <dbReference type="Proteomes" id="UP000292307"/>
    </source>
</evidence>
<dbReference type="Proteomes" id="UP000628442">
    <property type="component" value="Unassembled WGS sequence"/>
</dbReference>
<proteinExistence type="predicted"/>
<protein>
    <submittedName>
        <fullName evidence="3">Nuclear transport factor 2 family protein</fullName>
    </submittedName>
    <submittedName>
        <fullName evidence="2">Polyketide cyclase</fullName>
    </submittedName>
</protein>
<evidence type="ECO:0000313" key="5">
    <source>
        <dbReference type="Proteomes" id="UP000628442"/>
    </source>
</evidence>
<dbReference type="RefSeq" id="WP_131144917.1">
    <property type="nucleotide sequence ID" value="NZ_BMWV01000002.1"/>
</dbReference>
<dbReference type="Proteomes" id="UP000292307">
    <property type="component" value="Chromosome"/>
</dbReference>
<gene>
    <name evidence="3" type="ORF">EYF70_07945</name>
    <name evidence="2" type="ORF">GCM10007387_10610</name>
</gene>
<evidence type="ECO:0000259" key="1">
    <source>
        <dbReference type="Pfam" id="PF13577"/>
    </source>
</evidence>
<dbReference type="Gene3D" id="3.10.450.50">
    <property type="match status" value="1"/>
</dbReference>
<reference evidence="2" key="3">
    <citation type="submission" date="2022-12" db="EMBL/GenBank/DDBJ databases">
        <authorList>
            <person name="Sun Q."/>
            <person name="Kim S."/>
        </authorList>
    </citation>
    <scope>NUCLEOTIDE SEQUENCE</scope>
    <source>
        <strain evidence="2">KCTC 12343</strain>
    </source>
</reference>
<dbReference type="AlphaFoldDB" id="A0A411WVY3"/>
<dbReference type="OrthoDB" id="8686501at2"/>
<evidence type="ECO:0000313" key="3">
    <source>
        <dbReference type="EMBL" id="QBI00788.1"/>
    </source>
</evidence>
<dbReference type="InterPro" id="IPR032710">
    <property type="entry name" value="NTF2-like_dom_sf"/>
</dbReference>
<organism evidence="2 5">
    <name type="scientific">Pseudoduganella albidiflava</name>
    <dbReference type="NCBI Taxonomy" id="321983"/>
    <lineage>
        <taxon>Bacteria</taxon>
        <taxon>Pseudomonadati</taxon>
        <taxon>Pseudomonadota</taxon>
        <taxon>Betaproteobacteria</taxon>
        <taxon>Burkholderiales</taxon>
        <taxon>Oxalobacteraceae</taxon>
        <taxon>Telluria group</taxon>
        <taxon>Pseudoduganella</taxon>
    </lineage>
</organism>
<evidence type="ECO:0000313" key="2">
    <source>
        <dbReference type="EMBL" id="GGY30750.1"/>
    </source>
</evidence>
<accession>A0A411WVY3</accession>